<evidence type="ECO:0000313" key="1">
    <source>
        <dbReference type="EMBL" id="CEN55983.1"/>
    </source>
</evidence>
<organism evidence="1 2">
    <name type="scientific">Candidatus Methylopumilus turicensis</name>
    <dbReference type="NCBI Taxonomy" id="1581680"/>
    <lineage>
        <taxon>Bacteria</taxon>
        <taxon>Pseudomonadati</taxon>
        <taxon>Pseudomonadota</taxon>
        <taxon>Betaproteobacteria</taxon>
        <taxon>Nitrosomonadales</taxon>
        <taxon>Methylophilaceae</taxon>
        <taxon>Candidatus Methylopumilus</taxon>
    </lineage>
</organism>
<dbReference type="Proteomes" id="UP000056322">
    <property type="component" value="Chromosome 1"/>
</dbReference>
<dbReference type="EMBL" id="LN794158">
    <property type="protein sequence ID" value="CEN55983.1"/>
    <property type="molecule type" value="Genomic_DNA"/>
</dbReference>
<protein>
    <recommendedName>
        <fullName evidence="3">Nucleotidyl transferase AbiEii toxin, Type IV TA system</fullName>
    </recommendedName>
</protein>
<dbReference type="HOGENOM" id="CLU_071784_1_0_4"/>
<name>A0A0B7IXZ7_9PROT</name>
<gene>
    <name evidence="1" type="ORF">BN1209_0940</name>
</gene>
<sequence length="234" mass="26069">MYSRQHHQKIAHALALLNGPLLMAHDCYFAGGTAIALMFDEYRESVNIDFLVSNLVAYRHLRELATNPGGLANFFSEGAEHTISFGEVRADQYGIRTTIAVMGQPIKFEIVLEARIKLEKPSAFDIVCGVSTLTKLDLATSKLLANADRWADDAVFNRDVIDLAMMRLPLAMLRDAVIKAEAAYGDSIKKDLGAAIARLETRSNWLERCMAMLDIRLTKATLWSNLRGLKKVLK</sequence>
<reference evidence="2" key="1">
    <citation type="submission" date="2014-12" db="EMBL/GenBank/DDBJ databases">
        <authorList>
            <person name="Salcher M.M."/>
        </authorList>
    </citation>
    <scope>NUCLEOTIDE SEQUENCE [LARGE SCALE GENOMIC DNA]</scope>
    <source>
        <strain evidence="2">MMS-10A-171</strain>
    </source>
</reference>
<proteinExistence type="predicted"/>
<keyword evidence="2" id="KW-1185">Reference proteome</keyword>
<dbReference type="RefSeq" id="WP_045751169.1">
    <property type="nucleotide sequence ID" value="NZ_LN794158.1"/>
</dbReference>
<dbReference type="OrthoDB" id="5508069at2"/>
<dbReference type="InterPro" id="IPR014942">
    <property type="entry name" value="AbiEii"/>
</dbReference>
<evidence type="ECO:0008006" key="3">
    <source>
        <dbReference type="Google" id="ProtNLM"/>
    </source>
</evidence>
<dbReference type="STRING" id="1581680.BN1209_0940"/>
<dbReference type="AlphaFoldDB" id="A0A0B7IXZ7"/>
<dbReference type="Pfam" id="PF08843">
    <property type="entry name" value="AbiEii"/>
    <property type="match status" value="1"/>
</dbReference>
<accession>A0A0B7IXZ7</accession>
<dbReference type="KEGG" id="mbac:BN1209_0940"/>
<evidence type="ECO:0000313" key="2">
    <source>
        <dbReference type="Proteomes" id="UP000056322"/>
    </source>
</evidence>